<evidence type="ECO:0000256" key="1">
    <source>
        <dbReference type="SAM" id="MobiDB-lite"/>
    </source>
</evidence>
<dbReference type="AlphaFoldDB" id="R0JLC0"/>
<sequence>MPQLRVALLLLALLLASAAAESAVAGKSSENVPARSSQRPGHRFS</sequence>
<feature type="chain" id="PRO_5004353605" evidence="2">
    <location>
        <begin position="21"/>
        <end position="45"/>
    </location>
</feature>
<evidence type="ECO:0000256" key="2">
    <source>
        <dbReference type="SAM" id="SignalP"/>
    </source>
</evidence>
<evidence type="ECO:0000313" key="3">
    <source>
        <dbReference type="EMBL" id="EOA98125.1"/>
    </source>
</evidence>
<gene>
    <name evidence="3" type="ORF">Anapl_08932</name>
</gene>
<accession>R0JLC0</accession>
<proteinExistence type="predicted"/>
<reference evidence="4" key="1">
    <citation type="journal article" date="2013" name="Nat. Genet.">
        <title>The duck genome and transcriptome provide insight into an avian influenza virus reservoir species.</title>
        <authorList>
            <person name="Huang Y."/>
            <person name="Li Y."/>
            <person name="Burt D.W."/>
            <person name="Chen H."/>
            <person name="Zhang Y."/>
            <person name="Qian W."/>
            <person name="Kim H."/>
            <person name="Gan S."/>
            <person name="Zhao Y."/>
            <person name="Li J."/>
            <person name="Yi K."/>
            <person name="Feng H."/>
            <person name="Zhu P."/>
            <person name="Li B."/>
            <person name="Liu Q."/>
            <person name="Fairley S."/>
            <person name="Magor K.E."/>
            <person name="Du Z."/>
            <person name="Hu X."/>
            <person name="Goodman L."/>
            <person name="Tafer H."/>
            <person name="Vignal A."/>
            <person name="Lee T."/>
            <person name="Kim K.W."/>
            <person name="Sheng Z."/>
            <person name="An Y."/>
            <person name="Searle S."/>
            <person name="Herrero J."/>
            <person name="Groenen M.A."/>
            <person name="Crooijmans R.P."/>
            <person name="Faraut T."/>
            <person name="Cai Q."/>
            <person name="Webster R.G."/>
            <person name="Aldridge J.R."/>
            <person name="Warren W.C."/>
            <person name="Bartschat S."/>
            <person name="Kehr S."/>
            <person name="Marz M."/>
            <person name="Stadler P.F."/>
            <person name="Smith J."/>
            <person name="Kraus R.H."/>
            <person name="Zhao Y."/>
            <person name="Ren L."/>
            <person name="Fei J."/>
            <person name="Morisson M."/>
            <person name="Kaiser P."/>
            <person name="Griffin D.K."/>
            <person name="Rao M."/>
            <person name="Pitel F."/>
            <person name="Wang J."/>
            <person name="Li N."/>
        </authorList>
    </citation>
    <scope>NUCLEOTIDE SEQUENCE [LARGE SCALE GENOMIC DNA]</scope>
</reference>
<evidence type="ECO:0000313" key="4">
    <source>
        <dbReference type="Proteomes" id="UP000296049"/>
    </source>
</evidence>
<dbReference type="EMBL" id="KB743547">
    <property type="protein sequence ID" value="EOA98125.1"/>
    <property type="molecule type" value="Genomic_DNA"/>
</dbReference>
<feature type="signal peptide" evidence="2">
    <location>
        <begin position="1"/>
        <end position="20"/>
    </location>
</feature>
<organism evidence="3 4">
    <name type="scientific">Anas platyrhynchos</name>
    <name type="common">Mallard</name>
    <name type="synonym">Anas boschas</name>
    <dbReference type="NCBI Taxonomy" id="8839"/>
    <lineage>
        <taxon>Eukaryota</taxon>
        <taxon>Metazoa</taxon>
        <taxon>Chordata</taxon>
        <taxon>Craniata</taxon>
        <taxon>Vertebrata</taxon>
        <taxon>Euteleostomi</taxon>
        <taxon>Archelosauria</taxon>
        <taxon>Archosauria</taxon>
        <taxon>Dinosauria</taxon>
        <taxon>Saurischia</taxon>
        <taxon>Theropoda</taxon>
        <taxon>Coelurosauria</taxon>
        <taxon>Aves</taxon>
        <taxon>Neognathae</taxon>
        <taxon>Galloanserae</taxon>
        <taxon>Anseriformes</taxon>
        <taxon>Anatidae</taxon>
        <taxon>Anatinae</taxon>
        <taxon>Anas</taxon>
    </lineage>
</organism>
<name>R0JLC0_ANAPL</name>
<keyword evidence="4" id="KW-1185">Reference proteome</keyword>
<keyword evidence="2" id="KW-0732">Signal</keyword>
<protein>
    <submittedName>
        <fullName evidence="3">Uncharacterized protein</fullName>
    </submittedName>
</protein>
<feature type="compositionally biased region" description="Polar residues" evidence="1">
    <location>
        <begin position="28"/>
        <end position="39"/>
    </location>
</feature>
<dbReference type="Proteomes" id="UP000296049">
    <property type="component" value="Unassembled WGS sequence"/>
</dbReference>
<feature type="region of interest" description="Disordered" evidence="1">
    <location>
        <begin position="22"/>
        <end position="45"/>
    </location>
</feature>